<reference evidence="1 2" key="1">
    <citation type="journal article" date="2016" name="Nat. Commun.">
        <title>Thousands of microbial genomes shed light on interconnected biogeochemical processes in an aquifer system.</title>
        <authorList>
            <person name="Anantharaman K."/>
            <person name="Brown C.T."/>
            <person name="Hug L.A."/>
            <person name="Sharon I."/>
            <person name="Castelle C.J."/>
            <person name="Probst A.J."/>
            <person name="Thomas B.C."/>
            <person name="Singh A."/>
            <person name="Wilkins M.J."/>
            <person name="Karaoz U."/>
            <person name="Brodie E.L."/>
            <person name="Williams K.H."/>
            <person name="Hubbard S.S."/>
            <person name="Banfield J.F."/>
        </authorList>
    </citation>
    <scope>NUCLEOTIDE SEQUENCE [LARGE SCALE GENOMIC DNA]</scope>
</reference>
<accession>A0A1F6VQC9</accession>
<comment type="caution">
    <text evidence="1">The sequence shown here is derived from an EMBL/GenBank/DDBJ whole genome shotgun (WGS) entry which is preliminary data.</text>
</comment>
<dbReference type="EMBL" id="MFUC01000017">
    <property type="protein sequence ID" value="OGI71901.1"/>
    <property type="molecule type" value="Genomic_DNA"/>
</dbReference>
<evidence type="ECO:0000313" key="2">
    <source>
        <dbReference type="Proteomes" id="UP000179686"/>
    </source>
</evidence>
<name>A0A1F6VQC9_9BACT</name>
<evidence type="ECO:0000313" key="1">
    <source>
        <dbReference type="EMBL" id="OGI71901.1"/>
    </source>
</evidence>
<dbReference type="Proteomes" id="UP000179686">
    <property type="component" value="Unassembled WGS sequence"/>
</dbReference>
<gene>
    <name evidence="1" type="ORF">A3J61_00580</name>
</gene>
<sequence length="197" mass="22320">MKTNNTKVVEKATYTCIETVAADGGKPNFLVRELLREPQTDGPNKIITTIFWMDQNGHALKQAAEKIWTHCINDWQPKPEPKTLPWRLIDPARRTAKMIRHAVQNGLPMDSIFKKTAPEKQPEKIFKTEIPKIELKYVEGKASYTTVAVIAPTEKKTPNKVKGLMQINLSSSVRPEAITKLLQLKATLPKVRVRKQA</sequence>
<dbReference type="STRING" id="1801752.A3J61_00580"/>
<organism evidence="1 2">
    <name type="scientific">Candidatus Nomurabacteria bacterium RIFCSPHIGHO2_02_FULL_38_15</name>
    <dbReference type="NCBI Taxonomy" id="1801752"/>
    <lineage>
        <taxon>Bacteria</taxon>
        <taxon>Candidatus Nomuraibacteriota</taxon>
    </lineage>
</organism>
<proteinExistence type="predicted"/>
<dbReference type="AlphaFoldDB" id="A0A1F6VQC9"/>
<protein>
    <submittedName>
        <fullName evidence="1">Uncharacterized protein</fullName>
    </submittedName>
</protein>